<keyword evidence="3" id="KW-1185">Reference proteome</keyword>
<evidence type="ECO:0000313" key="2">
    <source>
        <dbReference type="EMBL" id="BBF24153.1"/>
    </source>
</evidence>
<accession>A0A2Z6ICF2</accession>
<evidence type="ECO:0000313" key="3">
    <source>
        <dbReference type="Proteomes" id="UP000271003"/>
    </source>
</evidence>
<feature type="region of interest" description="Disordered" evidence="1">
    <location>
        <begin position="547"/>
        <end position="568"/>
    </location>
</feature>
<dbReference type="InterPro" id="IPR008023">
    <property type="entry name" value="DUF748"/>
</dbReference>
<proteinExistence type="predicted"/>
<feature type="compositionally biased region" description="Low complexity" evidence="1">
    <location>
        <begin position="337"/>
        <end position="358"/>
    </location>
</feature>
<dbReference type="EMBL" id="AP018786">
    <property type="protein sequence ID" value="BBF24153.1"/>
    <property type="molecule type" value="Genomic_DNA"/>
</dbReference>
<dbReference type="Pfam" id="PF05359">
    <property type="entry name" value="DUF748"/>
    <property type="match status" value="2"/>
</dbReference>
<dbReference type="GO" id="GO:0005886">
    <property type="term" value="C:plasma membrane"/>
    <property type="evidence" value="ECO:0007669"/>
    <property type="project" value="TreeGrafter"/>
</dbReference>
<dbReference type="PANTHER" id="PTHR30441">
    <property type="entry name" value="DUF748 DOMAIN-CONTAINING PROTEIN"/>
    <property type="match status" value="1"/>
</dbReference>
<dbReference type="RefSeq" id="WP_120177694.1">
    <property type="nucleotide sequence ID" value="NZ_AP018786.1"/>
</dbReference>
<evidence type="ECO:0008006" key="4">
    <source>
        <dbReference type="Google" id="ProtNLM"/>
    </source>
</evidence>
<dbReference type="Proteomes" id="UP000271003">
    <property type="component" value="Chromosome"/>
</dbReference>
<organism evidence="2 3">
    <name type="scientific">Sutterella megalosphaeroides</name>
    <dbReference type="NCBI Taxonomy" id="2494234"/>
    <lineage>
        <taxon>Bacteria</taxon>
        <taxon>Pseudomonadati</taxon>
        <taxon>Pseudomonadota</taxon>
        <taxon>Betaproteobacteria</taxon>
        <taxon>Burkholderiales</taxon>
        <taxon>Sutterellaceae</taxon>
        <taxon>Sutterella</taxon>
    </lineage>
</organism>
<dbReference type="InterPro" id="IPR052894">
    <property type="entry name" value="AsmA-related"/>
</dbReference>
<evidence type="ECO:0000256" key="1">
    <source>
        <dbReference type="SAM" id="MobiDB-lite"/>
    </source>
</evidence>
<dbReference type="AlphaFoldDB" id="A0A2Z6ICF2"/>
<gene>
    <name evidence="2" type="ORF">SUTMEG_20440</name>
</gene>
<dbReference type="GO" id="GO:0090313">
    <property type="term" value="P:regulation of protein targeting to membrane"/>
    <property type="evidence" value="ECO:0007669"/>
    <property type="project" value="TreeGrafter"/>
</dbReference>
<dbReference type="PANTHER" id="PTHR30441:SF8">
    <property type="entry name" value="DUF748 DOMAIN-CONTAINING PROTEIN"/>
    <property type="match status" value="1"/>
</dbReference>
<protein>
    <recommendedName>
        <fullName evidence="4">DUF748 domain-containing protein</fullName>
    </recommendedName>
</protein>
<dbReference type="KEGG" id="sutt:SUTMEG_20440"/>
<feature type="region of interest" description="Disordered" evidence="1">
    <location>
        <begin position="337"/>
        <end position="361"/>
    </location>
</feature>
<name>A0A2Z6ICF2_9BURK</name>
<reference evidence="2 3" key="1">
    <citation type="journal article" date="2018" name="Int. J. Syst. Evol. Microbiol.">
        <title>Mesosutterella multiformis gen. nov., sp. nov., a member of the family Sutterellaceae and Sutterella megalosphaeroides sp. nov., isolated from human faeces.</title>
        <authorList>
            <person name="Sakamoto M."/>
            <person name="Ikeyama N."/>
            <person name="Kunihiro T."/>
            <person name="Iino T."/>
            <person name="Yuki M."/>
            <person name="Ohkuma M."/>
        </authorList>
    </citation>
    <scope>NUCLEOTIDE SEQUENCE [LARGE SCALE GENOMIC DNA]</scope>
    <source>
        <strain evidence="2 3">6FBBBH3</strain>
    </source>
</reference>
<sequence length="847" mass="87472">MGKGLTFTAVAVAVGAALYAGLGYVAVPQGARYALEKIAAEKLQRPVTVGEVSFSPWSWTFELSDLTVGSRTGKHHLLKLGHLRVDASSRSLLELAPVLDAVEVSGLDVYAALDEEKFEELAAQTGGDGAPAETPPAEASSGVPAFAIYNIRLSDSRIRVTDASKGIDESITDLHVELPFVSTLSSARESLLTPVVNFNLNGTLVAATGRTKPFGSSLETELALDVKNLDAARFARIAPALNSPELRLASANLTAHASVLFRNPTGGEPAKIILSGEAALTDVKAETTVGKKRAQLAALKKASIAIREVNLVEQRAAVSNVRVEGLTAALDRSNPLLAPKTNAAPAASAPTKNAAASPSEPSAWTWSLDSAELVDANLRWTDGTVSPAAKVTVANLKADLKNLDSNGKEPAAFSLSADTLRGSLALNGTVRLAPLEVTVKAKGQKLALTDAAGYVRDALGVDLAATTAFDVEGAMRPDATTARGTVSVSGVSLKKGKETLASVNSASVELKDLQLEKRTAAVERVVVEGASVTAVMRKTGLNLAQIGATGSEESGKPEGAAAAEKPSEAASAPWTWTVGEAALKRAKLAFRDETVKPVASAQLSDLNITLKNLSSASGAKSLVDVSAVIGGGTLNAGGQFTLSPLSAAVEVKADKVGLKSFSNLMTAYAGVGAKSGEFRTSGALGVSSPEGSEKPVVTWKGDASLSNFNMTNAAGKGIMSWTKATLAGMDIATTDPIKIVIAKASVEQPGEKQTKALRELSGLASAIAALRGNDKTAERIDKVNEALTGTIELENIRYENGRFSAEGIGNGALGAALLEKLSDSIGSHLAKTETATKTETDAAKTNR</sequence>
<feature type="compositionally biased region" description="Low complexity" evidence="1">
    <location>
        <begin position="557"/>
        <end position="568"/>
    </location>
</feature>
<dbReference type="OrthoDB" id="9757969at2"/>